<dbReference type="GO" id="GO:0071949">
    <property type="term" value="F:FAD binding"/>
    <property type="evidence" value="ECO:0007669"/>
    <property type="project" value="InterPro"/>
</dbReference>
<name>A0A9P7ZNX1_9HYPO</name>
<dbReference type="Pfam" id="PF01494">
    <property type="entry name" value="FAD_binding_3"/>
    <property type="match status" value="1"/>
</dbReference>
<evidence type="ECO:0000259" key="7">
    <source>
        <dbReference type="Pfam" id="PF01494"/>
    </source>
</evidence>
<keyword evidence="5" id="KW-0560">Oxidoreductase</keyword>
<evidence type="ECO:0000256" key="3">
    <source>
        <dbReference type="ARBA" id="ARBA00022630"/>
    </source>
</evidence>
<dbReference type="SUPFAM" id="SSF51905">
    <property type="entry name" value="FAD/NAD(P)-binding domain"/>
    <property type="match status" value="1"/>
</dbReference>
<evidence type="ECO:0000256" key="2">
    <source>
        <dbReference type="ARBA" id="ARBA00007992"/>
    </source>
</evidence>
<keyword evidence="3" id="KW-0285">Flavoprotein</keyword>
<protein>
    <recommendedName>
        <fullName evidence="7">FAD-binding domain-containing protein</fullName>
    </recommendedName>
</protein>
<evidence type="ECO:0000256" key="6">
    <source>
        <dbReference type="ARBA" id="ARBA00023033"/>
    </source>
</evidence>
<dbReference type="GeneID" id="70291491"/>
<dbReference type="PANTHER" id="PTHR47356:SF2">
    <property type="entry name" value="FAD-BINDING DOMAIN-CONTAINING PROTEIN-RELATED"/>
    <property type="match status" value="1"/>
</dbReference>
<keyword evidence="9" id="KW-1185">Reference proteome</keyword>
<dbReference type="PRINTS" id="PR00420">
    <property type="entry name" value="RNGMNOXGNASE"/>
</dbReference>
<reference evidence="8" key="1">
    <citation type="journal article" date="2021" name="IMA Fungus">
        <title>Genomic characterization of three marine fungi, including Emericellopsis atlantica sp. nov. with signatures of a generalist lifestyle and marine biomass degradation.</title>
        <authorList>
            <person name="Hagestad O.C."/>
            <person name="Hou L."/>
            <person name="Andersen J.H."/>
            <person name="Hansen E.H."/>
            <person name="Altermark B."/>
            <person name="Li C."/>
            <person name="Kuhnert E."/>
            <person name="Cox R.J."/>
            <person name="Crous P.W."/>
            <person name="Spatafora J.W."/>
            <person name="Lail K."/>
            <person name="Amirebrahimi M."/>
            <person name="Lipzen A."/>
            <person name="Pangilinan J."/>
            <person name="Andreopoulos W."/>
            <person name="Hayes R.D."/>
            <person name="Ng V."/>
            <person name="Grigoriev I.V."/>
            <person name="Jackson S.A."/>
            <person name="Sutton T.D.S."/>
            <person name="Dobson A.D.W."/>
            <person name="Rama T."/>
        </authorList>
    </citation>
    <scope>NUCLEOTIDE SEQUENCE</scope>
    <source>
        <strain evidence="8">TS7</strain>
    </source>
</reference>
<proteinExistence type="inferred from homology"/>
<feature type="domain" description="FAD-binding" evidence="7">
    <location>
        <begin position="7"/>
        <end position="335"/>
    </location>
</feature>
<organism evidence="8 9">
    <name type="scientific">Emericellopsis atlantica</name>
    <dbReference type="NCBI Taxonomy" id="2614577"/>
    <lineage>
        <taxon>Eukaryota</taxon>
        <taxon>Fungi</taxon>
        <taxon>Dikarya</taxon>
        <taxon>Ascomycota</taxon>
        <taxon>Pezizomycotina</taxon>
        <taxon>Sordariomycetes</taxon>
        <taxon>Hypocreomycetidae</taxon>
        <taxon>Hypocreales</taxon>
        <taxon>Bionectriaceae</taxon>
        <taxon>Emericellopsis</taxon>
    </lineage>
</organism>
<dbReference type="RefSeq" id="XP_046119513.1">
    <property type="nucleotide sequence ID" value="XM_046260588.1"/>
</dbReference>
<keyword evidence="6" id="KW-0503">Monooxygenase</keyword>
<keyword evidence="4" id="KW-0274">FAD</keyword>
<accession>A0A9P7ZNX1</accession>
<gene>
    <name evidence="8" type="ORF">F5Z01DRAFT_548997</name>
</gene>
<dbReference type="Proteomes" id="UP000887229">
    <property type="component" value="Unassembled WGS sequence"/>
</dbReference>
<dbReference type="Gene3D" id="3.50.50.60">
    <property type="entry name" value="FAD/NAD(P)-binding domain"/>
    <property type="match status" value="1"/>
</dbReference>
<dbReference type="AlphaFoldDB" id="A0A9P7ZNX1"/>
<evidence type="ECO:0000313" key="9">
    <source>
        <dbReference type="Proteomes" id="UP000887229"/>
    </source>
</evidence>
<dbReference type="GO" id="GO:0004497">
    <property type="term" value="F:monooxygenase activity"/>
    <property type="evidence" value="ECO:0007669"/>
    <property type="project" value="UniProtKB-KW"/>
</dbReference>
<dbReference type="InterPro" id="IPR050562">
    <property type="entry name" value="FAD_mOase_fung"/>
</dbReference>
<comment type="similarity">
    <text evidence="2">Belongs to the paxM FAD-dependent monooxygenase family.</text>
</comment>
<comment type="caution">
    <text evidence="8">The sequence shown here is derived from an EMBL/GenBank/DDBJ whole genome shotgun (WGS) entry which is preliminary data.</text>
</comment>
<dbReference type="InterPro" id="IPR036188">
    <property type="entry name" value="FAD/NAD-bd_sf"/>
</dbReference>
<evidence type="ECO:0000256" key="5">
    <source>
        <dbReference type="ARBA" id="ARBA00023002"/>
    </source>
</evidence>
<dbReference type="OrthoDB" id="2431938at2759"/>
<evidence type="ECO:0000256" key="4">
    <source>
        <dbReference type="ARBA" id="ARBA00022827"/>
    </source>
</evidence>
<evidence type="ECO:0000313" key="8">
    <source>
        <dbReference type="EMBL" id="KAG9255589.1"/>
    </source>
</evidence>
<comment type="cofactor">
    <cofactor evidence="1">
        <name>FAD</name>
        <dbReference type="ChEBI" id="CHEBI:57692"/>
    </cofactor>
</comment>
<sequence length="447" mass="49562">MSSHSFKVIVVGGGPAGLTAAHALQLAGIDFVVLERRTNIIEDLGASLVLGPPSLRVMHQFGILGDLLGVGHEIIRNRSFDSDGNVLHESTEILRLRKNHGLAPVAFHRAQLVETLYNGLPDSAKDKVLLGKKLSDIQPDEKGVSVTCEDGSSYHGSVVLGVDGVHSKTRQLMRKLALESNSPGDWDAEKPFASSYRCMWCSFPRPSEPGDAFDTQHKDKSVMYLAGRERGWIFLYEKLPETTRERASYTDADMQTYIDKFKDFPVTDNLKVQDVWEKRFTAGMANLEEGIAGHWSWGRIVLAGDAAHKFTPNAGLGLNTAIQDIVSLCNGLWSLKRTFAKRLTSSDEELSQLTTFFETYGRERKALISGDASRSALVTRTHAWANPLYYFLAQYVLSAKIVESFMLEFLAKRSMKKALVLNYVNVDEPMVGAVEWDHPLVGAAKAR</sequence>
<dbReference type="PANTHER" id="PTHR47356">
    <property type="entry name" value="FAD-DEPENDENT MONOOXYGENASE ASQG-RELATED"/>
    <property type="match status" value="1"/>
</dbReference>
<dbReference type="EMBL" id="MU251250">
    <property type="protein sequence ID" value="KAG9255589.1"/>
    <property type="molecule type" value="Genomic_DNA"/>
</dbReference>
<dbReference type="InterPro" id="IPR002938">
    <property type="entry name" value="FAD-bd"/>
</dbReference>
<evidence type="ECO:0000256" key="1">
    <source>
        <dbReference type="ARBA" id="ARBA00001974"/>
    </source>
</evidence>